<dbReference type="EMBL" id="CP044108">
    <property type="protein sequence ID" value="QEU11519.1"/>
    <property type="molecule type" value="Genomic_DNA"/>
</dbReference>
<evidence type="ECO:0000313" key="2">
    <source>
        <dbReference type="EMBL" id="QEU11519.1"/>
    </source>
</evidence>
<dbReference type="PANTHER" id="PTHR30244">
    <property type="entry name" value="TRANSAMINASE"/>
    <property type="match status" value="1"/>
</dbReference>
<organism evidence="2 3">
    <name type="scientific">Dermabacter vaginalis</name>
    <dbReference type="NCBI Taxonomy" id="1630135"/>
    <lineage>
        <taxon>Bacteria</taxon>
        <taxon>Bacillati</taxon>
        <taxon>Actinomycetota</taxon>
        <taxon>Actinomycetes</taxon>
        <taxon>Micrococcales</taxon>
        <taxon>Dermabacteraceae</taxon>
        <taxon>Dermabacter</taxon>
    </lineage>
</organism>
<dbReference type="InterPro" id="IPR000653">
    <property type="entry name" value="DegT/StrS_aminotransferase"/>
</dbReference>
<protein>
    <submittedName>
        <fullName evidence="2">Uncharacterized protein</fullName>
    </submittedName>
</protein>
<accession>A0ABX6A3S6</accession>
<dbReference type="InterPro" id="IPR015424">
    <property type="entry name" value="PyrdxlP-dep_Trfase"/>
</dbReference>
<evidence type="ECO:0000313" key="3">
    <source>
        <dbReference type="Proteomes" id="UP000323865"/>
    </source>
</evidence>
<dbReference type="Pfam" id="PF01041">
    <property type="entry name" value="DegT_DnrJ_EryC1"/>
    <property type="match status" value="1"/>
</dbReference>
<dbReference type="Gene3D" id="3.40.640.10">
    <property type="entry name" value="Type I PLP-dependent aspartate aminotransferase-like (Major domain)"/>
    <property type="match status" value="1"/>
</dbReference>
<gene>
    <name evidence="2" type="ORF">FOB48_03885</name>
</gene>
<sequence>MHHRRGGATPVFTDTDLGTFCMEPAQIEAAIIERMAAVQSVYLYGQPAAMEQICEIVKKRNLWVGEDAAQAQGGTLKGKQVGRFGRWGMFSLCPTKNMTAGEGGMAW</sequence>
<name>A0ABX6A3S6_9MICO</name>
<keyword evidence="3" id="KW-1185">Reference proteome</keyword>
<evidence type="ECO:0000256" key="1">
    <source>
        <dbReference type="ARBA" id="ARBA00001933"/>
    </source>
</evidence>
<dbReference type="InterPro" id="IPR015421">
    <property type="entry name" value="PyrdxlP-dep_Trfase_major"/>
</dbReference>
<dbReference type="Proteomes" id="UP000323865">
    <property type="component" value="Chromosome"/>
</dbReference>
<reference evidence="2 3" key="1">
    <citation type="submission" date="2019-09" db="EMBL/GenBank/DDBJ databases">
        <title>FDA dAtabase for Regulatory Grade micrObial Sequences (FDA-ARGOS): Supporting development and validation of Infectious Disease Dx tests.</title>
        <authorList>
            <person name="Sciortino C."/>
            <person name="Tallon L."/>
            <person name="Sadzewicz L."/>
            <person name="Vavikolanu K."/>
            <person name="Mehta A."/>
            <person name="Aluvathingal J."/>
            <person name="Nadendla S."/>
            <person name="Nandy P."/>
            <person name="Geyer C."/>
            <person name="Yan Y."/>
            <person name="Sichtig H."/>
        </authorList>
    </citation>
    <scope>NUCLEOTIDE SEQUENCE [LARGE SCALE GENOMIC DNA]</scope>
    <source>
        <strain evidence="2 3">FDAARGOS_640</strain>
    </source>
</reference>
<comment type="cofactor">
    <cofactor evidence="1">
        <name>pyridoxal 5'-phosphate</name>
        <dbReference type="ChEBI" id="CHEBI:597326"/>
    </cofactor>
</comment>
<proteinExistence type="predicted"/>
<dbReference type="SUPFAM" id="SSF53383">
    <property type="entry name" value="PLP-dependent transferases"/>
    <property type="match status" value="1"/>
</dbReference>
<dbReference type="PANTHER" id="PTHR30244:SF34">
    <property type="entry name" value="DTDP-4-AMINO-4,6-DIDEOXYGALACTOSE TRANSAMINASE"/>
    <property type="match status" value="1"/>
</dbReference>